<dbReference type="AlphaFoldDB" id="A0A8S1HVB5"/>
<organism evidence="3 4">
    <name type="scientific">Caenorhabditis auriculariae</name>
    <dbReference type="NCBI Taxonomy" id="2777116"/>
    <lineage>
        <taxon>Eukaryota</taxon>
        <taxon>Metazoa</taxon>
        <taxon>Ecdysozoa</taxon>
        <taxon>Nematoda</taxon>
        <taxon>Chromadorea</taxon>
        <taxon>Rhabditida</taxon>
        <taxon>Rhabditina</taxon>
        <taxon>Rhabditomorpha</taxon>
        <taxon>Rhabditoidea</taxon>
        <taxon>Rhabditidae</taxon>
        <taxon>Peloderinae</taxon>
        <taxon>Caenorhabditis</taxon>
    </lineage>
</organism>
<comment type="caution">
    <text evidence="3">The sequence shown here is derived from an EMBL/GenBank/DDBJ whole genome shotgun (WGS) entry which is preliminary data.</text>
</comment>
<feature type="coiled-coil region" evidence="1">
    <location>
        <begin position="124"/>
        <end position="205"/>
    </location>
</feature>
<evidence type="ECO:0000256" key="1">
    <source>
        <dbReference type="SAM" id="Coils"/>
    </source>
</evidence>
<gene>
    <name evidence="3" type="ORF">CAUJ_LOCUS15903</name>
</gene>
<keyword evidence="4" id="KW-1185">Reference proteome</keyword>
<feature type="compositionally biased region" description="Basic and acidic residues" evidence="2">
    <location>
        <begin position="34"/>
        <end position="60"/>
    </location>
</feature>
<evidence type="ECO:0000256" key="2">
    <source>
        <dbReference type="SAM" id="MobiDB-lite"/>
    </source>
</evidence>
<evidence type="ECO:0000313" key="4">
    <source>
        <dbReference type="Proteomes" id="UP000835052"/>
    </source>
</evidence>
<keyword evidence="1" id="KW-0175">Coiled coil</keyword>
<proteinExistence type="predicted"/>
<reference evidence="3" key="1">
    <citation type="submission" date="2020-10" db="EMBL/GenBank/DDBJ databases">
        <authorList>
            <person name="Kikuchi T."/>
        </authorList>
    </citation>
    <scope>NUCLEOTIDE SEQUENCE</scope>
    <source>
        <strain evidence="3">NKZ352</strain>
    </source>
</reference>
<dbReference type="EMBL" id="CAJGYM010000224">
    <property type="protein sequence ID" value="CAD6200004.1"/>
    <property type="molecule type" value="Genomic_DNA"/>
</dbReference>
<evidence type="ECO:0000313" key="3">
    <source>
        <dbReference type="EMBL" id="CAD6200004.1"/>
    </source>
</evidence>
<sequence length="407" mass="46262">MGNDGSKQAAKQAELNQLKLKLEADLQHQANQLRAEKEAAERSLAEAARQERERADREREIRRENQAALERIEQRRSDAINAHQARLQALSENEKAMREKTLTANAEERQMMANLHSEQVRLSEESHRLEMQELDKEKERNSEEHSKRMVELERQKALINDQRREDENEHAARMERLRKEQQETVERLAREVQEAQDANNRAILDAANRTLALQTTQAFNLSQIVEAINGSTQTHFLKDDVSRLKQKWQKSESQWRSARNEIQKFAGGFTGRAVVQMELDELSTNLNDFGNTLAGVSALVGHNSVLKEEERNNLEEIIAKGISLYGEVDSAYSSLNGKFLMDAERNDLLRAVETMTNKINEISQALNKINVGNPGQRVQEAIAQGIERVANSRNAVGAAPSFPSIQQ</sequence>
<accession>A0A8S1HVB5</accession>
<protein>
    <submittedName>
        <fullName evidence="3">Uncharacterized protein</fullName>
    </submittedName>
</protein>
<dbReference type="Proteomes" id="UP000835052">
    <property type="component" value="Unassembled WGS sequence"/>
</dbReference>
<name>A0A8S1HVB5_9PELO</name>
<feature type="region of interest" description="Disordered" evidence="2">
    <location>
        <begin position="31"/>
        <end position="60"/>
    </location>
</feature>